<evidence type="ECO:0000256" key="1">
    <source>
        <dbReference type="ARBA" id="ARBA00004141"/>
    </source>
</evidence>
<feature type="transmembrane region" description="Helical" evidence="7">
    <location>
        <begin position="369"/>
        <end position="393"/>
    </location>
</feature>
<proteinExistence type="inferred from homology"/>
<evidence type="ECO:0000256" key="2">
    <source>
        <dbReference type="ARBA" id="ARBA00005697"/>
    </source>
</evidence>
<feature type="transmembrane region" description="Helical" evidence="7">
    <location>
        <begin position="125"/>
        <end position="143"/>
    </location>
</feature>
<dbReference type="GO" id="GO:0005886">
    <property type="term" value="C:plasma membrane"/>
    <property type="evidence" value="ECO:0007669"/>
    <property type="project" value="TreeGrafter"/>
</dbReference>
<reference evidence="8" key="1">
    <citation type="journal article" date="2020" name="Stud. Mycol.">
        <title>101 Dothideomycetes genomes: a test case for predicting lifestyles and emergence of pathogens.</title>
        <authorList>
            <person name="Haridas S."/>
            <person name="Albert R."/>
            <person name="Binder M."/>
            <person name="Bloem J."/>
            <person name="Labutti K."/>
            <person name="Salamov A."/>
            <person name="Andreopoulos B."/>
            <person name="Baker S."/>
            <person name="Barry K."/>
            <person name="Bills G."/>
            <person name="Bluhm B."/>
            <person name="Cannon C."/>
            <person name="Castanera R."/>
            <person name="Culley D."/>
            <person name="Daum C."/>
            <person name="Ezra D."/>
            <person name="Gonzalez J."/>
            <person name="Henrissat B."/>
            <person name="Kuo A."/>
            <person name="Liang C."/>
            <person name="Lipzen A."/>
            <person name="Lutzoni F."/>
            <person name="Magnuson J."/>
            <person name="Mondo S."/>
            <person name="Nolan M."/>
            <person name="Ohm R."/>
            <person name="Pangilinan J."/>
            <person name="Park H.-J."/>
            <person name="Ramirez L."/>
            <person name="Alfaro M."/>
            <person name="Sun H."/>
            <person name="Tritt A."/>
            <person name="Yoshinaga Y."/>
            <person name="Zwiers L.-H."/>
            <person name="Turgeon B."/>
            <person name="Goodwin S."/>
            <person name="Spatafora J."/>
            <person name="Crous P."/>
            <person name="Grigoriev I."/>
        </authorList>
    </citation>
    <scope>NUCLEOTIDE SEQUENCE</scope>
    <source>
        <strain evidence="8">CBS 113818</strain>
    </source>
</reference>
<feature type="transmembrane region" description="Helical" evidence="7">
    <location>
        <begin position="266"/>
        <end position="288"/>
    </location>
</feature>
<evidence type="ECO:0000256" key="5">
    <source>
        <dbReference type="ARBA" id="ARBA00022989"/>
    </source>
</evidence>
<feature type="transmembrane region" description="Helical" evidence="7">
    <location>
        <begin position="155"/>
        <end position="177"/>
    </location>
</feature>
<dbReference type="GO" id="GO:0015854">
    <property type="term" value="P:guanine transport"/>
    <property type="evidence" value="ECO:0007669"/>
    <property type="project" value="TreeGrafter"/>
</dbReference>
<keyword evidence="3" id="KW-0813">Transport</keyword>
<comment type="similarity">
    <text evidence="2">Belongs to the nucleobase:cation symporter-2 (NCS2) (TC 2.A.40) family. Azg-like subfamily.</text>
</comment>
<dbReference type="GO" id="GO:0005345">
    <property type="term" value="F:purine nucleobase transmembrane transporter activity"/>
    <property type="evidence" value="ECO:0007669"/>
    <property type="project" value="TreeGrafter"/>
</dbReference>
<dbReference type="InterPro" id="IPR006043">
    <property type="entry name" value="NCS2"/>
</dbReference>
<dbReference type="InterPro" id="IPR045018">
    <property type="entry name" value="Azg-like"/>
</dbReference>
<feature type="transmembrane region" description="Helical" evidence="7">
    <location>
        <begin position="243"/>
        <end position="260"/>
    </location>
</feature>
<dbReference type="GO" id="GO:0015853">
    <property type="term" value="P:adenine transport"/>
    <property type="evidence" value="ECO:0007669"/>
    <property type="project" value="TreeGrafter"/>
</dbReference>
<evidence type="ECO:0000256" key="6">
    <source>
        <dbReference type="ARBA" id="ARBA00023136"/>
    </source>
</evidence>
<accession>A0A6A7AJC8</accession>
<name>A0A6A7AJC8_9PLEO</name>
<dbReference type="Proteomes" id="UP000799424">
    <property type="component" value="Unassembled WGS sequence"/>
</dbReference>
<dbReference type="OrthoDB" id="431212at2759"/>
<evidence type="ECO:0000256" key="3">
    <source>
        <dbReference type="ARBA" id="ARBA00022448"/>
    </source>
</evidence>
<keyword evidence="6 7" id="KW-0472">Membrane</keyword>
<dbReference type="PANTHER" id="PTHR43337:SF3">
    <property type="entry name" value="PURINE TRANSPORTER"/>
    <property type="match status" value="1"/>
</dbReference>
<feature type="transmembrane region" description="Helical" evidence="7">
    <location>
        <begin position="405"/>
        <end position="423"/>
    </location>
</feature>
<keyword evidence="5 7" id="KW-1133">Transmembrane helix</keyword>
<dbReference type="Pfam" id="PF00860">
    <property type="entry name" value="Xan_ur_permease"/>
    <property type="match status" value="1"/>
</dbReference>
<evidence type="ECO:0000313" key="9">
    <source>
        <dbReference type="Proteomes" id="UP000799424"/>
    </source>
</evidence>
<evidence type="ECO:0000256" key="7">
    <source>
        <dbReference type="SAM" id="Phobius"/>
    </source>
</evidence>
<keyword evidence="4 7" id="KW-0812">Transmembrane</keyword>
<sequence>MESLRTSVKALNVYIGSSTFGRIFRLEGCGHDLEIRNTRFTTELRAGLTTFFTMSYIIAVNASILADTGGSCVCNSSDVNDRFCIKNAEYAQCKQDLNRSLVTATAAVAAFSSFLFGFLTNMPVALAPGMGLNAYFAYQIVGFNGDGIISYKMALTAVFIEGFIFMFLSLIGMRQWLVKVIPVSLKVAAACGIGLFLALIGLSGTSGIGAVSGARSTVLQVAGCPPEYFQDGMCVSHKMTSHTMWLGIMAGGILTAYLMAYKVKSAMIVGILLVSIISWPRGTTVTYFPYTELGNNKFAFFKKVVGFHPINHTLNVLDWNITQQPGNFAMALFTFLYVDIIDCTATLYSMARFSGVVDPETGDFPRSTLAYVTDAFCISMGALLGTSPVTAFIESGAGIAEGGKTGLTAMTCGICFLISMFFAPIFASIPPWATGCTLVLVGCLMMRQITTINWSYIGDAIPAFVTVMFIPFGYSAAYGLIAGLMVYTALNGMIYLTKLVSGGRIVPDDEDRREYWTITPHGKLPWFFTASQALADHVRGRRNGNREDSASIREDGWDYQDRLGSKGSTHDAELERVIVQAMPRDPDHEKVLRKT</sequence>
<evidence type="ECO:0000256" key="4">
    <source>
        <dbReference type="ARBA" id="ARBA00022692"/>
    </source>
</evidence>
<feature type="transmembrane region" description="Helical" evidence="7">
    <location>
        <begin position="101"/>
        <end position="119"/>
    </location>
</feature>
<dbReference type="AlphaFoldDB" id="A0A6A7AJC8"/>
<evidence type="ECO:0000313" key="8">
    <source>
        <dbReference type="EMBL" id="KAF2833326.1"/>
    </source>
</evidence>
<gene>
    <name evidence="8" type="ORF">CC86DRAFT_441877</name>
</gene>
<keyword evidence="9" id="KW-1185">Reference proteome</keyword>
<protein>
    <submittedName>
        <fullName evidence="8">Purine transporter</fullName>
    </submittedName>
</protein>
<organism evidence="8 9">
    <name type="scientific">Ophiobolus disseminans</name>
    <dbReference type="NCBI Taxonomy" id="1469910"/>
    <lineage>
        <taxon>Eukaryota</taxon>
        <taxon>Fungi</taxon>
        <taxon>Dikarya</taxon>
        <taxon>Ascomycota</taxon>
        <taxon>Pezizomycotina</taxon>
        <taxon>Dothideomycetes</taxon>
        <taxon>Pleosporomycetidae</taxon>
        <taxon>Pleosporales</taxon>
        <taxon>Pleosporineae</taxon>
        <taxon>Phaeosphaeriaceae</taxon>
        <taxon>Ophiobolus</taxon>
    </lineage>
</organism>
<feature type="transmembrane region" description="Helical" evidence="7">
    <location>
        <begin position="183"/>
        <end position="202"/>
    </location>
</feature>
<feature type="transmembrane region" description="Helical" evidence="7">
    <location>
        <begin position="328"/>
        <end position="349"/>
    </location>
</feature>
<dbReference type="PANTHER" id="PTHR43337">
    <property type="entry name" value="XANTHINE/URACIL PERMEASE C887.17-RELATED"/>
    <property type="match status" value="1"/>
</dbReference>
<feature type="transmembrane region" description="Helical" evidence="7">
    <location>
        <begin position="476"/>
        <end position="496"/>
    </location>
</feature>
<dbReference type="EMBL" id="MU006216">
    <property type="protein sequence ID" value="KAF2833326.1"/>
    <property type="molecule type" value="Genomic_DNA"/>
</dbReference>
<comment type="subcellular location">
    <subcellularLocation>
        <location evidence="1">Membrane</location>
        <topology evidence="1">Multi-pass membrane protein</topology>
    </subcellularLocation>
</comment>